<keyword evidence="1" id="KW-0067">ATP-binding</keyword>
<dbReference type="PROSITE" id="PS00674">
    <property type="entry name" value="AAA"/>
    <property type="match status" value="1"/>
</dbReference>
<dbReference type="Gene3D" id="3.40.50.300">
    <property type="entry name" value="P-loop containing nucleotide triphosphate hydrolases"/>
    <property type="match status" value="1"/>
</dbReference>
<dbReference type="FunFam" id="3.40.50.300:FF:000159">
    <property type="entry name" value="Katanin p60 ATPase-containing subunit A1"/>
    <property type="match status" value="1"/>
</dbReference>
<evidence type="ECO:0000313" key="4">
    <source>
        <dbReference type="EMBL" id="PNW77789.1"/>
    </source>
</evidence>
<dbReference type="GeneID" id="5723893"/>
<dbReference type="RefSeq" id="XP_001698516.2">
    <property type="nucleotide sequence ID" value="XM_001698464.2"/>
</dbReference>
<reference evidence="4 5" key="1">
    <citation type="journal article" date="2007" name="Science">
        <title>The Chlamydomonas genome reveals the evolution of key animal and plant functions.</title>
        <authorList>
            <person name="Merchant S.S."/>
            <person name="Prochnik S.E."/>
            <person name="Vallon O."/>
            <person name="Harris E.H."/>
            <person name="Karpowicz S.J."/>
            <person name="Witman G.B."/>
            <person name="Terry A."/>
            <person name="Salamov A."/>
            <person name="Fritz-Laylin L.K."/>
            <person name="Marechal-Drouard L."/>
            <person name="Marshall W.F."/>
            <person name="Qu L.H."/>
            <person name="Nelson D.R."/>
            <person name="Sanderfoot A.A."/>
            <person name="Spalding M.H."/>
            <person name="Kapitonov V.V."/>
            <person name="Ren Q."/>
            <person name="Ferris P."/>
            <person name="Lindquist E."/>
            <person name="Shapiro H."/>
            <person name="Lucas S.M."/>
            <person name="Grimwood J."/>
            <person name="Schmutz J."/>
            <person name="Cardol P."/>
            <person name="Cerutti H."/>
            <person name="Chanfreau G."/>
            <person name="Chen C.L."/>
            <person name="Cognat V."/>
            <person name="Croft M.T."/>
            <person name="Dent R."/>
            <person name="Dutcher S."/>
            <person name="Fernandez E."/>
            <person name="Fukuzawa H."/>
            <person name="Gonzalez-Ballester D."/>
            <person name="Gonzalez-Halphen D."/>
            <person name="Hallmann A."/>
            <person name="Hanikenne M."/>
            <person name="Hippler M."/>
            <person name="Inwood W."/>
            <person name="Jabbari K."/>
            <person name="Kalanon M."/>
            <person name="Kuras R."/>
            <person name="Lefebvre P.A."/>
            <person name="Lemaire S.D."/>
            <person name="Lobanov A.V."/>
            <person name="Lohr M."/>
            <person name="Manuell A."/>
            <person name="Meier I."/>
            <person name="Mets L."/>
            <person name="Mittag M."/>
            <person name="Mittelmeier T."/>
            <person name="Moroney J.V."/>
            <person name="Moseley J."/>
            <person name="Napoli C."/>
            <person name="Nedelcu A.M."/>
            <person name="Niyogi K."/>
            <person name="Novoselov S.V."/>
            <person name="Paulsen I.T."/>
            <person name="Pazour G."/>
            <person name="Purton S."/>
            <person name="Ral J.P."/>
            <person name="Riano-Pachon D.M."/>
            <person name="Riekhof W."/>
            <person name="Rymarquis L."/>
            <person name="Schroda M."/>
            <person name="Stern D."/>
            <person name="Umen J."/>
            <person name="Willows R."/>
            <person name="Wilson N."/>
            <person name="Zimmer S.L."/>
            <person name="Allmer J."/>
            <person name="Balk J."/>
            <person name="Bisova K."/>
            <person name="Chen C.J."/>
            <person name="Elias M."/>
            <person name="Gendler K."/>
            <person name="Hauser C."/>
            <person name="Lamb M.R."/>
            <person name="Ledford H."/>
            <person name="Long J.C."/>
            <person name="Minagawa J."/>
            <person name="Page M.D."/>
            <person name="Pan J."/>
            <person name="Pootakham W."/>
            <person name="Roje S."/>
            <person name="Rose A."/>
            <person name="Stahlberg E."/>
            <person name="Terauchi A.M."/>
            <person name="Yang P."/>
            <person name="Ball S."/>
            <person name="Bowler C."/>
            <person name="Dieckmann C.L."/>
            <person name="Gladyshev V.N."/>
            <person name="Green P."/>
            <person name="Jorgensen R."/>
            <person name="Mayfield S."/>
            <person name="Mueller-Roeber B."/>
            <person name="Rajamani S."/>
            <person name="Sayre R.T."/>
            <person name="Brokstein P."/>
            <person name="Dubchak I."/>
            <person name="Goodstein D."/>
            <person name="Hornick L."/>
            <person name="Huang Y.W."/>
            <person name="Jhaveri J."/>
            <person name="Luo Y."/>
            <person name="Martinez D."/>
            <person name="Ngau W.C."/>
            <person name="Otillar B."/>
            <person name="Poliakov A."/>
            <person name="Porter A."/>
            <person name="Szajkowski L."/>
            <person name="Werner G."/>
            <person name="Zhou K."/>
            <person name="Grigoriev I.V."/>
            <person name="Rokhsar D.S."/>
            <person name="Grossman A.R."/>
        </authorList>
    </citation>
    <scope>NUCLEOTIDE SEQUENCE [LARGE SCALE GENOMIC DNA]</scope>
    <source>
        <strain evidence="5">CC-503</strain>
    </source>
</reference>
<feature type="region of interest" description="Disordered" evidence="2">
    <location>
        <begin position="562"/>
        <end position="612"/>
    </location>
</feature>
<accession>A0A2K3DB79</accession>
<gene>
    <name evidence="4" type="ORF">CHLRE_10g451850v5</name>
</gene>
<dbReference type="InterPro" id="IPR050304">
    <property type="entry name" value="MT-severing_AAA_ATPase"/>
</dbReference>
<proteinExistence type="inferred from homology"/>
<feature type="region of interest" description="Disordered" evidence="2">
    <location>
        <begin position="276"/>
        <end position="295"/>
    </location>
</feature>
<evidence type="ECO:0000256" key="2">
    <source>
        <dbReference type="SAM" id="MobiDB-lite"/>
    </source>
</evidence>
<dbReference type="InterPro" id="IPR003593">
    <property type="entry name" value="AAA+_ATPase"/>
</dbReference>
<feature type="region of interest" description="Disordered" evidence="2">
    <location>
        <begin position="238"/>
        <end position="268"/>
    </location>
</feature>
<dbReference type="KEGG" id="cre:CHLRE_10g451850v5"/>
<dbReference type="InterPro" id="IPR027417">
    <property type="entry name" value="P-loop_NTPase"/>
</dbReference>
<dbReference type="SMART" id="SM00382">
    <property type="entry name" value="AAA"/>
    <property type="match status" value="1"/>
</dbReference>
<dbReference type="PANTHER" id="PTHR23074:SF19">
    <property type="entry name" value="KATANIN P60 ATPASE-CONTAINING SUBUNIT A1"/>
    <property type="match status" value="1"/>
</dbReference>
<feature type="compositionally biased region" description="Low complexity" evidence="2">
    <location>
        <begin position="110"/>
        <end position="129"/>
    </location>
</feature>
<dbReference type="GO" id="GO:0005524">
    <property type="term" value="F:ATP binding"/>
    <property type="evidence" value="ECO:0007669"/>
    <property type="project" value="UniProtKB-KW"/>
</dbReference>
<feature type="compositionally biased region" description="Basic and acidic residues" evidence="2">
    <location>
        <begin position="97"/>
        <end position="107"/>
    </location>
</feature>
<dbReference type="Gramene" id="PNW77789">
    <property type="protein sequence ID" value="PNW77789"/>
    <property type="gene ID" value="CHLRE_10g451850v5"/>
</dbReference>
<dbReference type="STRING" id="3055.A0A2K3DB79"/>
<feature type="domain" description="AAA+ ATPase" evidence="3">
    <location>
        <begin position="364"/>
        <end position="499"/>
    </location>
</feature>
<dbReference type="Pfam" id="PF17862">
    <property type="entry name" value="AAA_lid_3"/>
    <property type="match status" value="1"/>
</dbReference>
<dbReference type="GO" id="GO:0051013">
    <property type="term" value="P:microtubule severing"/>
    <property type="evidence" value="ECO:0000318"/>
    <property type="project" value="GO_Central"/>
</dbReference>
<dbReference type="GO" id="GO:0005819">
    <property type="term" value="C:spindle"/>
    <property type="evidence" value="ECO:0000318"/>
    <property type="project" value="GO_Central"/>
</dbReference>
<dbReference type="GO" id="GO:0008568">
    <property type="term" value="F:microtubule severing ATPase activity"/>
    <property type="evidence" value="ECO:0000318"/>
    <property type="project" value="GO_Central"/>
</dbReference>
<feature type="region of interest" description="Disordered" evidence="2">
    <location>
        <begin position="57"/>
        <end position="143"/>
    </location>
</feature>
<dbReference type="Gene3D" id="1.10.8.60">
    <property type="match status" value="1"/>
</dbReference>
<keyword evidence="5" id="KW-1185">Reference proteome</keyword>
<dbReference type="InParanoid" id="A0A2K3DB79"/>
<evidence type="ECO:0000259" key="3">
    <source>
        <dbReference type="SMART" id="SM00382"/>
    </source>
</evidence>
<protein>
    <recommendedName>
        <fullName evidence="3">AAA+ ATPase domain-containing protein</fullName>
    </recommendedName>
</protein>
<feature type="compositionally biased region" description="Polar residues" evidence="2">
    <location>
        <begin position="57"/>
        <end position="69"/>
    </location>
</feature>
<comment type="similarity">
    <text evidence="1">Belongs to the AAA ATPase family.</text>
</comment>
<evidence type="ECO:0000313" key="5">
    <source>
        <dbReference type="Proteomes" id="UP000006906"/>
    </source>
</evidence>
<dbReference type="PaxDb" id="3055-EDP08009"/>
<evidence type="ECO:0000256" key="1">
    <source>
        <dbReference type="RuleBase" id="RU003651"/>
    </source>
</evidence>
<dbReference type="InterPro" id="IPR003959">
    <property type="entry name" value="ATPase_AAA_core"/>
</dbReference>
<dbReference type="EMBL" id="CM008971">
    <property type="protein sequence ID" value="PNW77789.1"/>
    <property type="molecule type" value="Genomic_DNA"/>
</dbReference>
<keyword evidence="1" id="KW-0547">Nucleotide-binding</keyword>
<feature type="compositionally biased region" description="Gly residues" evidence="2">
    <location>
        <begin position="74"/>
        <end position="86"/>
    </location>
</feature>
<dbReference type="ExpressionAtlas" id="A0A2K3DB79">
    <property type="expression patterns" value="baseline"/>
</dbReference>
<dbReference type="GO" id="GO:0016887">
    <property type="term" value="F:ATP hydrolysis activity"/>
    <property type="evidence" value="ECO:0000318"/>
    <property type="project" value="GO_Central"/>
</dbReference>
<dbReference type="AlphaFoldDB" id="A0A2K3DB79"/>
<dbReference type="PANTHER" id="PTHR23074">
    <property type="entry name" value="AAA DOMAIN-CONTAINING"/>
    <property type="match status" value="1"/>
</dbReference>
<dbReference type="OrthoDB" id="5334845at2759"/>
<dbReference type="Pfam" id="PF00004">
    <property type="entry name" value="AAA"/>
    <property type="match status" value="1"/>
</dbReference>
<sequence length="665" mass="67711">MDDPQLQRAIYASYQTARAQGYSVAGGRSSAGQSLGKEGANFASRLAGPVGAYRQLPSSYSPATRSHAVSSSNRGGGGSGGGGGLSGSSYHLHAKHGRVDSLRRDGIRPATTATVAGGEGGASSISAPSLGGSNRPLPPGRNDAAAAAVATQHSQYLRADTRRRGATFQPSSNTTRTSRTNITTAADAVALGSIGSMGPYGTTTVPHSGQNPVMEAIAAVTSSSLSAAEALVALPVGLEQSGPGGRRSAPRPPAGAHDGDGGGSGVMAAAAPIAPTAAPVGGQGPPPRQLVPVPAASGGGGGVVMVPAGVDPALAEAVLRDAVTWDTGVAFDDIAGCEAAKQLLHEAVALPLVIPEFFTGIREPWRGVLLHGPPGTGKTLLAKAVAGMVGGAFFAVSPASLTSKWRGESEKLLSTLFELARANAPAVIFMDEIDAVGSARGSEGEHEASRRFKAELLQQLDGMCSGRGVMLLAATNCPWDLDPALRRRLEKRILIGLPDAAARLALLRLHLRGVSLAADVDLATVATACEGLSGADIRLMCREAAMAPLRRQIATHDRRRVNNGTIISIPPHSDLEPAAASEPHAAQHPTSGRSAASTAPAEAPPAPPRLRSVADLRRLADSGELARGLVVTAADLAAARAALRPSVSPEQVARYIAWDQDFAST</sequence>
<name>A0A2K3DB79_CHLRE</name>
<organism evidence="4 5">
    <name type="scientific">Chlamydomonas reinhardtii</name>
    <name type="common">Chlamydomonas smithii</name>
    <dbReference type="NCBI Taxonomy" id="3055"/>
    <lineage>
        <taxon>Eukaryota</taxon>
        <taxon>Viridiplantae</taxon>
        <taxon>Chlorophyta</taxon>
        <taxon>core chlorophytes</taxon>
        <taxon>Chlorophyceae</taxon>
        <taxon>CS clade</taxon>
        <taxon>Chlamydomonadales</taxon>
        <taxon>Chlamydomonadaceae</taxon>
        <taxon>Chlamydomonas</taxon>
    </lineage>
</organism>
<dbReference type="InterPro" id="IPR041569">
    <property type="entry name" value="AAA_lid_3"/>
</dbReference>
<dbReference type="GO" id="GO:0005737">
    <property type="term" value="C:cytoplasm"/>
    <property type="evidence" value="ECO:0000318"/>
    <property type="project" value="GO_Central"/>
</dbReference>
<dbReference type="Proteomes" id="UP000006906">
    <property type="component" value="Chromosome 10"/>
</dbReference>
<dbReference type="InterPro" id="IPR003960">
    <property type="entry name" value="ATPase_AAA_CS"/>
</dbReference>
<dbReference type="SUPFAM" id="SSF52540">
    <property type="entry name" value="P-loop containing nucleoside triphosphate hydrolases"/>
    <property type="match status" value="1"/>
</dbReference>